<evidence type="ECO:0000256" key="3">
    <source>
        <dbReference type="ARBA" id="ARBA00022426"/>
    </source>
</evidence>
<evidence type="ECO:0000256" key="4">
    <source>
        <dbReference type="ARBA" id="ARBA00022448"/>
    </source>
</evidence>
<dbReference type="Proteomes" id="UP000077875">
    <property type="component" value="Chromosome"/>
</dbReference>
<dbReference type="EMBL" id="CP015243">
    <property type="protein sequence ID" value="ANF59193.1"/>
    <property type="molecule type" value="Genomic_DNA"/>
</dbReference>
<dbReference type="GO" id="GO:0046583">
    <property type="term" value="F:monoatomic cation efflux transmembrane transporter activity"/>
    <property type="evidence" value="ECO:0007669"/>
    <property type="project" value="TreeGrafter"/>
</dbReference>
<dbReference type="KEGG" id="haa:A5892_18420"/>
<keyword evidence="15" id="KW-1185">Reference proteome</keyword>
<evidence type="ECO:0000256" key="11">
    <source>
        <dbReference type="ARBA" id="ARBA00023136"/>
    </source>
</evidence>
<feature type="transmembrane region" description="Helical" evidence="13">
    <location>
        <begin position="315"/>
        <end position="337"/>
    </location>
</feature>
<keyword evidence="7 13" id="KW-0812">Transmembrane</keyword>
<feature type="transmembrane region" description="Helical" evidence="13">
    <location>
        <begin position="240"/>
        <end position="263"/>
    </location>
</feature>
<evidence type="ECO:0000256" key="6">
    <source>
        <dbReference type="ARBA" id="ARBA00022596"/>
    </source>
</evidence>
<proteinExistence type="inferred from homology"/>
<keyword evidence="9" id="KW-0406">Ion transport</keyword>
<evidence type="ECO:0000256" key="12">
    <source>
        <dbReference type="ARBA" id="ARBA00023285"/>
    </source>
</evidence>
<dbReference type="STRING" id="376489.A5892_18420"/>
<evidence type="ECO:0000256" key="7">
    <source>
        <dbReference type="ARBA" id="ARBA00022692"/>
    </source>
</evidence>
<feature type="transmembrane region" description="Helical" evidence="13">
    <location>
        <begin position="63"/>
        <end position="83"/>
    </location>
</feature>
<protein>
    <recommendedName>
        <fullName evidence="13">Nickel/cobalt efflux system</fullName>
    </recommendedName>
</protein>
<feature type="transmembrane region" description="Helical" evidence="13">
    <location>
        <begin position="145"/>
        <end position="164"/>
    </location>
</feature>
<gene>
    <name evidence="14" type="ORF">A5892_18420</name>
</gene>
<dbReference type="InterPro" id="IPR051224">
    <property type="entry name" value="NiCoT_RcnA"/>
</dbReference>
<feature type="transmembrane region" description="Helical" evidence="13">
    <location>
        <begin position="269"/>
        <end position="294"/>
    </location>
</feature>
<dbReference type="AlphaFoldDB" id="A0A172YJ07"/>
<keyword evidence="8 13" id="KW-1133">Transmembrane helix</keyword>
<evidence type="ECO:0000256" key="1">
    <source>
        <dbReference type="ARBA" id="ARBA00002510"/>
    </source>
</evidence>
<keyword evidence="3" id="KW-0171">Cobalt transport</keyword>
<sequence>MLRRLSPWALLLLALVIGMPWWLSLLERAYGSLIVWILGWQRDFHRQLVETFTSLAERPSGEMVWGMMALSLAYGIFHAAGPGHGKAVIASYLVTQRTRLGRGIALSMLAAAAQALVAIITVAVLVFGFGWLASKAVASSRYLEAASFAMVATLGAWLAARAGLRLWRLHRAKPRVQAIEPQPLGDIAGFQPVPPTLAARSGIGLAPQAHAKHGDACACCGAGHHIDPARLEGHWRDDAAAVLAIGLRPCSGALLVLGVAALLGQWLAGVLAVLAMGLGTGLTVAALAILSVYARDLVLRLGVRNGTRMLRLSHWLAMAGGVVLCLLGSLLLVASLTRPEAGSPFGF</sequence>
<dbReference type="PANTHER" id="PTHR40659:SF1">
    <property type="entry name" value="NICKEL_COBALT EFFLUX SYSTEM RCNA"/>
    <property type="match status" value="1"/>
</dbReference>
<keyword evidence="6" id="KW-0533">Nickel</keyword>
<reference evidence="14 15" key="1">
    <citation type="submission" date="2016-04" db="EMBL/GenBank/DDBJ databases">
        <title>Complete Genome Sequence of Halotalea alkalilenta IHB B 13600.</title>
        <authorList>
            <person name="Swarnkar M.K."/>
            <person name="Sharma A."/>
            <person name="Kaushal K."/>
            <person name="Soni R."/>
            <person name="Rana S."/>
            <person name="Singh A.K."/>
            <person name="Gulati A."/>
        </authorList>
    </citation>
    <scope>NUCLEOTIDE SEQUENCE [LARGE SCALE GENOMIC DNA]</scope>
    <source>
        <strain evidence="14 15">IHB B 13600</strain>
    </source>
</reference>
<dbReference type="PANTHER" id="PTHR40659">
    <property type="entry name" value="NICKEL/COBALT EFFLUX SYSTEM RCNA"/>
    <property type="match status" value="1"/>
</dbReference>
<dbReference type="RefSeq" id="WP_082890558.1">
    <property type="nucleotide sequence ID" value="NZ_CP015243.1"/>
</dbReference>
<comment type="function">
    <text evidence="1">Efflux system for nickel and cobalt.</text>
</comment>
<evidence type="ECO:0000256" key="10">
    <source>
        <dbReference type="ARBA" id="ARBA00023112"/>
    </source>
</evidence>
<dbReference type="GO" id="GO:0015099">
    <property type="term" value="F:nickel cation transmembrane transporter activity"/>
    <property type="evidence" value="ECO:0007669"/>
    <property type="project" value="UniProtKB-UniRule"/>
</dbReference>
<keyword evidence="5" id="KW-1003">Cell membrane</keyword>
<keyword evidence="4 13" id="KW-0813">Transport</keyword>
<organism evidence="14 15">
    <name type="scientific">Halotalea alkalilenta</name>
    <dbReference type="NCBI Taxonomy" id="376489"/>
    <lineage>
        <taxon>Bacteria</taxon>
        <taxon>Pseudomonadati</taxon>
        <taxon>Pseudomonadota</taxon>
        <taxon>Gammaproteobacteria</taxon>
        <taxon>Oceanospirillales</taxon>
        <taxon>Halomonadaceae</taxon>
        <taxon>Halotalea</taxon>
    </lineage>
</organism>
<name>A0A172YJ07_9GAMM</name>
<dbReference type="GO" id="GO:0005886">
    <property type="term" value="C:plasma membrane"/>
    <property type="evidence" value="ECO:0007669"/>
    <property type="project" value="UniProtKB-SubCell"/>
</dbReference>
<feature type="transmembrane region" description="Helical" evidence="13">
    <location>
        <begin position="104"/>
        <end position="133"/>
    </location>
</feature>
<evidence type="ECO:0000313" key="14">
    <source>
        <dbReference type="EMBL" id="ANF59193.1"/>
    </source>
</evidence>
<accession>A0A172YJ07</accession>
<comment type="similarity">
    <text evidence="13">Belongs to the NiCoT transporter (TC 2.A.52) family.</text>
</comment>
<dbReference type="GO" id="GO:0032025">
    <property type="term" value="P:response to cobalt ion"/>
    <property type="evidence" value="ECO:0007669"/>
    <property type="project" value="TreeGrafter"/>
</dbReference>
<dbReference type="Pfam" id="PF03824">
    <property type="entry name" value="NicO"/>
    <property type="match status" value="1"/>
</dbReference>
<evidence type="ECO:0000313" key="15">
    <source>
        <dbReference type="Proteomes" id="UP000077875"/>
    </source>
</evidence>
<keyword evidence="10" id="KW-0921">Nickel transport</keyword>
<keyword evidence="12" id="KW-0170">Cobalt</keyword>
<comment type="subcellular location">
    <subcellularLocation>
        <location evidence="2 13">Cell membrane</location>
        <topology evidence="2 13">Multi-pass membrane protein</topology>
    </subcellularLocation>
</comment>
<evidence type="ECO:0000256" key="5">
    <source>
        <dbReference type="ARBA" id="ARBA00022475"/>
    </source>
</evidence>
<evidence type="ECO:0000256" key="13">
    <source>
        <dbReference type="RuleBase" id="RU362101"/>
    </source>
</evidence>
<evidence type="ECO:0000256" key="2">
    <source>
        <dbReference type="ARBA" id="ARBA00004651"/>
    </source>
</evidence>
<evidence type="ECO:0000256" key="8">
    <source>
        <dbReference type="ARBA" id="ARBA00022989"/>
    </source>
</evidence>
<dbReference type="InterPro" id="IPR011541">
    <property type="entry name" value="Ni/Co_transpt_high_affinity"/>
</dbReference>
<keyword evidence="11 13" id="KW-0472">Membrane</keyword>
<dbReference type="GO" id="GO:0006824">
    <property type="term" value="P:cobalt ion transport"/>
    <property type="evidence" value="ECO:0007669"/>
    <property type="project" value="UniProtKB-KW"/>
</dbReference>
<dbReference type="GO" id="GO:0010045">
    <property type="term" value="P:response to nickel cation"/>
    <property type="evidence" value="ECO:0007669"/>
    <property type="project" value="TreeGrafter"/>
</dbReference>
<evidence type="ECO:0000256" key="9">
    <source>
        <dbReference type="ARBA" id="ARBA00023065"/>
    </source>
</evidence>